<evidence type="ECO:0000259" key="1">
    <source>
        <dbReference type="Pfam" id="PF02371"/>
    </source>
</evidence>
<name>A0A3B0U7B5_9ZZZZ</name>
<dbReference type="PANTHER" id="PTHR33055">
    <property type="entry name" value="TRANSPOSASE FOR INSERTION SEQUENCE ELEMENT IS1111A"/>
    <property type="match status" value="1"/>
</dbReference>
<proteinExistence type="predicted"/>
<sequence>ETQVNELDAAINQLLQASPQTARAVDIICSIPGLSKISAAALLIEMAELGTMNKKQVASLAGLAPMTRQSGTWKGKCFIQGGRKLLRDALYMPALVASRYNPDLKAKYNALIAAGKVKKLALIAIMRKLIILANALIRDNREWQKNRP</sequence>
<dbReference type="AlphaFoldDB" id="A0A3B0U7B5"/>
<dbReference type="GO" id="GO:0004803">
    <property type="term" value="F:transposase activity"/>
    <property type="evidence" value="ECO:0007669"/>
    <property type="project" value="InterPro"/>
</dbReference>
<feature type="domain" description="Transposase IS116/IS110/IS902 C-terminal" evidence="1">
    <location>
        <begin position="26"/>
        <end position="108"/>
    </location>
</feature>
<dbReference type="PANTHER" id="PTHR33055:SF13">
    <property type="entry name" value="TRANSPOSASE"/>
    <property type="match status" value="1"/>
</dbReference>
<gene>
    <name evidence="2" type="ORF">MNBD_ALPHA12-1016</name>
</gene>
<reference evidence="2" key="1">
    <citation type="submission" date="2018-06" db="EMBL/GenBank/DDBJ databases">
        <authorList>
            <person name="Zhirakovskaya E."/>
        </authorList>
    </citation>
    <scope>NUCLEOTIDE SEQUENCE</scope>
</reference>
<dbReference type="GO" id="GO:0006313">
    <property type="term" value="P:DNA transposition"/>
    <property type="evidence" value="ECO:0007669"/>
    <property type="project" value="InterPro"/>
</dbReference>
<dbReference type="EMBL" id="UOEO01000139">
    <property type="protein sequence ID" value="VAW20389.1"/>
    <property type="molecule type" value="Genomic_DNA"/>
</dbReference>
<evidence type="ECO:0000313" key="2">
    <source>
        <dbReference type="EMBL" id="VAW20389.1"/>
    </source>
</evidence>
<dbReference type="GO" id="GO:0003677">
    <property type="term" value="F:DNA binding"/>
    <property type="evidence" value="ECO:0007669"/>
    <property type="project" value="InterPro"/>
</dbReference>
<dbReference type="Pfam" id="PF02371">
    <property type="entry name" value="Transposase_20"/>
    <property type="match status" value="1"/>
</dbReference>
<accession>A0A3B0U7B5</accession>
<dbReference type="InterPro" id="IPR047650">
    <property type="entry name" value="Transpos_IS110"/>
</dbReference>
<dbReference type="InterPro" id="IPR003346">
    <property type="entry name" value="Transposase_20"/>
</dbReference>
<feature type="non-terminal residue" evidence="2">
    <location>
        <position position="1"/>
    </location>
</feature>
<protein>
    <submittedName>
        <fullName evidence="2">Mobile element protein</fullName>
    </submittedName>
</protein>
<organism evidence="2">
    <name type="scientific">hydrothermal vent metagenome</name>
    <dbReference type="NCBI Taxonomy" id="652676"/>
    <lineage>
        <taxon>unclassified sequences</taxon>
        <taxon>metagenomes</taxon>
        <taxon>ecological metagenomes</taxon>
    </lineage>
</organism>